<dbReference type="InterPro" id="IPR003961">
    <property type="entry name" value="FN3_dom"/>
</dbReference>
<comment type="caution">
    <text evidence="11">The sequence shown here is derived from an EMBL/GenBank/DDBJ whole genome shotgun (WGS) entry which is preliminary data.</text>
</comment>
<dbReference type="PROSITE" id="PS50853">
    <property type="entry name" value="FN3"/>
    <property type="match status" value="1"/>
</dbReference>
<dbReference type="InterPro" id="IPR029044">
    <property type="entry name" value="Nucleotide-diphossugar_trans"/>
</dbReference>
<proteinExistence type="inferred from homology"/>
<evidence type="ECO:0000256" key="7">
    <source>
        <dbReference type="ARBA" id="ARBA00023049"/>
    </source>
</evidence>
<evidence type="ECO:0000256" key="9">
    <source>
        <dbReference type="SAM" id="MobiDB-lite"/>
    </source>
</evidence>
<feature type="compositionally biased region" description="Basic and acidic residues" evidence="9">
    <location>
        <begin position="530"/>
        <end position="541"/>
    </location>
</feature>
<dbReference type="GO" id="GO:0006508">
    <property type="term" value="P:proteolysis"/>
    <property type="evidence" value="ECO:0007669"/>
    <property type="project" value="UniProtKB-KW"/>
</dbReference>
<comment type="similarity">
    <text evidence="2">Belongs to the peptidase M28 family. M28B subfamily.</text>
</comment>
<dbReference type="GO" id="GO:0046872">
    <property type="term" value="F:metal ion binding"/>
    <property type="evidence" value="ECO:0007669"/>
    <property type="project" value="UniProtKB-KW"/>
</dbReference>
<comment type="cofactor">
    <cofactor evidence="1">
        <name>Zn(2+)</name>
        <dbReference type="ChEBI" id="CHEBI:29105"/>
    </cofactor>
</comment>
<dbReference type="AlphaFoldDB" id="A0A4Q4TJY3"/>
<dbReference type="Pfam" id="PF09488">
    <property type="entry name" value="Osmo_MPGsynth"/>
    <property type="match status" value="1"/>
</dbReference>
<sequence>MTQDDQMHRWSAAWVLVEFAGPPTEPGKENIIPTAEAEEIYTPHNWHIAQSESNMRIEPWQHCEQFGNLQINGLQRVVELDAGAAAPAAGPGDGGDIVVPAEALAATEKDMAIIIACMNEEYQTIEGVLSGVPHDCLVILVSNSDRPGRGRSVDDRYAAEVGMLEVFGARARRSVIAVHQADPGVAAAFREAGMPELVDAAGDGLVYRGKGEAMVIGMAVAAFTGRKYIGFVDADNFVPGSVTEYCKVFAAGLHSARSPYAMVRISWNSKPKVRGDRLVFDKKGRSSRVVNEWLNRLLQEYTGYRTDLIVTGNAGEHAMTMELGLQLRLARGYAIEPYELINILERFGCGGSITDSDTDSGHDSDSDMEVCAPPTPPQTPPQSQIRSSQPRQQQHQHRPTPAPTNLVEIMQIETRNPHFHDTTKGDEHVQDMQLQGLNALYHSPVASAALRARLLRHMVEHLGLEPGREPPRERTYPPLAAALDFGVFFDVLTSEAASLRQIGLGAEVDILLADRCVAGYRSQRRHCRPGRSEAGARRGEPDDQGSPRSSSDRWYDNMRVKKVLALAAATAAVPFTPNPARLLAGRQSETPARFTCASASWPPTTIGQPNVPQAPSAELESMLSEVSAANVEKTILKLASFGTRHTLSSQDPGGARGIGPARAWIRSEFQRYADAGDGRLAVETVGYVQEPDGGRIPFPTRIDDVVATLRGTEPDGRRLYVVSGHYDSRASDPLDYESDAPGADDDASGVAVSLELARIMSQPTYPRPRASIAFVAVAGEEQGLYGAQYLAQRYANASTNVEGMFTNDIIGSPKADDGITEDPHTIRLFAQGLPPLGVENATARERRLTIGGENDTPARNLARLVKEVAENEATGMNVSIMYRLDRYLRGGDHRPFLEAGFPAARFTEPHEDYAHQHQDVRVDPQTGKQYGDLPEFCDFEYVARVARVNGAALWSLANSAGMPRNVRVNTTALSNDSTFYWDPPVGGEEAVDGYEVVFRATNAPFWTDMIDVGPVNEVTVDLSKDNVVFGIRTRSVDGLRGVAVLPFPVS</sequence>
<dbReference type="GO" id="GO:0050504">
    <property type="term" value="F:mannosyl-3-phosphoglycerate synthase activity"/>
    <property type="evidence" value="ECO:0007669"/>
    <property type="project" value="InterPro"/>
</dbReference>
<feature type="region of interest" description="Disordered" evidence="9">
    <location>
        <begin position="354"/>
        <end position="405"/>
    </location>
</feature>
<dbReference type="PANTHER" id="PTHR12147">
    <property type="entry name" value="METALLOPEPTIDASE M28 FAMILY MEMBER"/>
    <property type="match status" value="1"/>
</dbReference>
<dbReference type="InterPro" id="IPR007484">
    <property type="entry name" value="Peptidase_M28"/>
</dbReference>
<organism evidence="11 12">
    <name type="scientific">Monosporascus ibericus</name>
    <dbReference type="NCBI Taxonomy" id="155417"/>
    <lineage>
        <taxon>Eukaryota</taxon>
        <taxon>Fungi</taxon>
        <taxon>Dikarya</taxon>
        <taxon>Ascomycota</taxon>
        <taxon>Pezizomycotina</taxon>
        <taxon>Sordariomycetes</taxon>
        <taxon>Xylariomycetidae</taxon>
        <taxon>Xylariales</taxon>
        <taxon>Xylariales incertae sedis</taxon>
        <taxon>Monosporascus</taxon>
    </lineage>
</organism>
<accession>A0A4Q4TJY3</accession>
<dbReference type="STRING" id="155417.A0A4Q4TJY3"/>
<feature type="compositionally biased region" description="Low complexity" evidence="9">
    <location>
        <begin position="381"/>
        <end position="393"/>
    </location>
</feature>
<dbReference type="EC" id="3.4.-.-" evidence="8"/>
<evidence type="ECO:0000256" key="1">
    <source>
        <dbReference type="ARBA" id="ARBA00001947"/>
    </source>
</evidence>
<dbReference type="Gene3D" id="3.90.550.10">
    <property type="entry name" value="Spore Coat Polysaccharide Biosynthesis Protein SpsA, Chain A"/>
    <property type="match status" value="2"/>
</dbReference>
<dbReference type="InterPro" id="IPR012812">
    <property type="entry name" value="Osmo_MPG_synth"/>
</dbReference>
<dbReference type="InterPro" id="IPR045175">
    <property type="entry name" value="M28_fam"/>
</dbReference>
<keyword evidence="12" id="KW-1185">Reference proteome</keyword>
<reference evidence="11 12" key="1">
    <citation type="submission" date="2018-06" db="EMBL/GenBank/DDBJ databases">
        <title>Complete Genomes of Monosporascus.</title>
        <authorList>
            <person name="Robinson A.J."/>
            <person name="Natvig D.O."/>
        </authorList>
    </citation>
    <scope>NUCLEOTIDE SEQUENCE [LARGE SCALE GENOMIC DNA]</scope>
    <source>
        <strain evidence="11 12">CBS 110550</strain>
    </source>
</reference>
<dbReference type="EMBL" id="QJNU01000166">
    <property type="protein sequence ID" value="RYP05583.1"/>
    <property type="molecule type" value="Genomic_DNA"/>
</dbReference>
<dbReference type="PANTHER" id="PTHR12147:SF26">
    <property type="entry name" value="PEPTIDASE M28 DOMAIN-CONTAINING PROTEIN"/>
    <property type="match status" value="1"/>
</dbReference>
<evidence type="ECO:0000256" key="8">
    <source>
        <dbReference type="RuleBase" id="RU361240"/>
    </source>
</evidence>
<keyword evidence="4 8" id="KW-0479">Metal-binding</keyword>
<dbReference type="Gene3D" id="3.40.630.10">
    <property type="entry name" value="Zn peptidases"/>
    <property type="match status" value="1"/>
</dbReference>
<dbReference type="Proteomes" id="UP000293360">
    <property type="component" value="Unassembled WGS sequence"/>
</dbReference>
<dbReference type="GO" id="GO:0008235">
    <property type="term" value="F:metalloexopeptidase activity"/>
    <property type="evidence" value="ECO:0007669"/>
    <property type="project" value="InterPro"/>
</dbReference>
<dbReference type="Pfam" id="PF04389">
    <property type="entry name" value="Peptidase_M28"/>
    <property type="match status" value="1"/>
</dbReference>
<evidence type="ECO:0000256" key="5">
    <source>
        <dbReference type="ARBA" id="ARBA00022801"/>
    </source>
</evidence>
<dbReference type="OrthoDB" id="10013407at2759"/>
<evidence type="ECO:0000259" key="10">
    <source>
        <dbReference type="PROSITE" id="PS50853"/>
    </source>
</evidence>
<feature type="domain" description="Fibronectin type-III" evidence="10">
    <location>
        <begin position="962"/>
        <end position="1050"/>
    </location>
</feature>
<feature type="region of interest" description="Disordered" evidence="9">
    <location>
        <begin position="523"/>
        <end position="553"/>
    </location>
</feature>
<evidence type="ECO:0000256" key="4">
    <source>
        <dbReference type="ARBA" id="ARBA00022723"/>
    </source>
</evidence>
<dbReference type="SUPFAM" id="SSF53187">
    <property type="entry name" value="Zn-dependent exopeptidases"/>
    <property type="match status" value="1"/>
</dbReference>
<evidence type="ECO:0000256" key="3">
    <source>
        <dbReference type="ARBA" id="ARBA00022670"/>
    </source>
</evidence>
<dbReference type="GO" id="GO:0051479">
    <property type="term" value="P:mannosylglycerate biosynthetic process"/>
    <property type="evidence" value="ECO:0007669"/>
    <property type="project" value="InterPro"/>
</dbReference>
<keyword evidence="6 8" id="KW-0862">Zinc</keyword>
<evidence type="ECO:0000256" key="2">
    <source>
        <dbReference type="ARBA" id="ARBA00005634"/>
    </source>
</evidence>
<evidence type="ECO:0000313" key="11">
    <source>
        <dbReference type="EMBL" id="RYP05583.1"/>
    </source>
</evidence>
<gene>
    <name evidence="11" type="ORF">DL764_003696</name>
</gene>
<keyword evidence="5 8" id="KW-0378">Hydrolase</keyword>
<keyword evidence="7" id="KW-0482">Metalloprotease</keyword>
<dbReference type="GO" id="GO:0005737">
    <property type="term" value="C:cytoplasm"/>
    <property type="evidence" value="ECO:0007669"/>
    <property type="project" value="InterPro"/>
</dbReference>
<keyword evidence="3 8" id="KW-0645">Protease</keyword>
<protein>
    <recommendedName>
        <fullName evidence="8">Peptide hydrolase</fullName>
        <ecNumber evidence="8">3.4.-.-</ecNumber>
    </recommendedName>
</protein>
<evidence type="ECO:0000256" key="6">
    <source>
        <dbReference type="ARBA" id="ARBA00022833"/>
    </source>
</evidence>
<name>A0A4Q4TJY3_9PEZI</name>
<evidence type="ECO:0000313" key="12">
    <source>
        <dbReference type="Proteomes" id="UP000293360"/>
    </source>
</evidence>
<dbReference type="CDD" id="cd00063">
    <property type="entry name" value="FN3"/>
    <property type="match status" value="1"/>
</dbReference>